<dbReference type="GO" id="GO:0050660">
    <property type="term" value="F:flavin adenine dinucleotide binding"/>
    <property type="evidence" value="ECO:0007669"/>
    <property type="project" value="InterPro"/>
</dbReference>
<dbReference type="AlphaFoldDB" id="A0A2M6WD49"/>
<keyword evidence="2" id="KW-0820">tRNA-binding</keyword>
<keyword evidence="8 11" id="KW-0560">Oxidoreductase</keyword>
<dbReference type="InterPro" id="IPR024036">
    <property type="entry name" value="tRNA-dHydroUridine_Synthase_C"/>
</dbReference>
<accession>A0A2M6WD49</accession>
<evidence type="ECO:0000256" key="13">
    <source>
        <dbReference type="PIRSR" id="PIRSR006621-2"/>
    </source>
</evidence>
<feature type="binding site" evidence="13">
    <location>
        <position position="71"/>
    </location>
    <ligand>
        <name>FMN</name>
        <dbReference type="ChEBI" id="CHEBI:58210"/>
    </ligand>
</feature>
<dbReference type="PANTHER" id="PTHR45846:SF1">
    <property type="entry name" value="TRNA-DIHYDROURIDINE(47) SYNTHASE [NAD(P)(+)]-LIKE"/>
    <property type="match status" value="1"/>
</dbReference>
<name>A0A2M6WD49_9BACT</name>
<comment type="cofactor">
    <cofactor evidence="11 13">
        <name>FMN</name>
        <dbReference type="ChEBI" id="CHEBI:58210"/>
    </cofactor>
</comment>
<dbReference type="InterPro" id="IPR035587">
    <property type="entry name" value="DUS-like_FMN-bd"/>
</dbReference>
<dbReference type="EC" id="1.3.1.-" evidence="11"/>
<evidence type="ECO:0000256" key="12">
    <source>
        <dbReference type="PIRSR" id="PIRSR006621-1"/>
    </source>
</evidence>
<dbReference type="CDD" id="cd02801">
    <property type="entry name" value="DUS_like_FMN"/>
    <property type="match status" value="1"/>
</dbReference>
<evidence type="ECO:0000256" key="1">
    <source>
        <dbReference type="ARBA" id="ARBA00002790"/>
    </source>
</evidence>
<reference evidence="16" key="1">
    <citation type="submission" date="2017-09" db="EMBL/GenBank/DDBJ databases">
        <title>Depth-based differentiation of microbial function through sediment-hosted aquifers and enrichment of novel symbionts in the deep terrestrial subsurface.</title>
        <authorList>
            <person name="Probst A.J."/>
            <person name="Ladd B."/>
            <person name="Jarett J.K."/>
            <person name="Geller-Mcgrath D.E."/>
            <person name="Sieber C.M.K."/>
            <person name="Emerson J.B."/>
            <person name="Anantharaman K."/>
            <person name="Thomas B.C."/>
            <person name="Malmstrom R."/>
            <person name="Stieglmeier M."/>
            <person name="Klingl A."/>
            <person name="Woyke T."/>
            <person name="Ryan C.M."/>
            <person name="Banfield J.F."/>
        </authorList>
    </citation>
    <scope>NUCLEOTIDE SEQUENCE [LARGE SCALE GENOMIC DNA]</scope>
</reference>
<dbReference type="GO" id="GO:0000049">
    <property type="term" value="F:tRNA binding"/>
    <property type="evidence" value="ECO:0007669"/>
    <property type="project" value="UniProtKB-KW"/>
</dbReference>
<keyword evidence="3 11" id="KW-0285">Flavoprotein</keyword>
<dbReference type="Gene3D" id="1.10.1200.80">
    <property type="entry name" value="Putative flavin oxidoreducatase, domain 2"/>
    <property type="match status" value="1"/>
</dbReference>
<feature type="active site" description="Proton donor" evidence="12">
    <location>
        <position position="102"/>
    </location>
</feature>
<feature type="binding site" evidence="13">
    <location>
        <position position="143"/>
    </location>
    <ligand>
        <name>FMN</name>
        <dbReference type="ChEBI" id="CHEBI:58210"/>
    </ligand>
</feature>
<comment type="caution">
    <text evidence="15">The sequence shown here is derived from an EMBL/GenBank/DDBJ whole genome shotgun (WGS) entry which is preliminary data.</text>
</comment>
<evidence type="ECO:0000256" key="9">
    <source>
        <dbReference type="ARBA" id="ARBA00048205"/>
    </source>
</evidence>
<dbReference type="EMBL" id="PFBO01000020">
    <property type="protein sequence ID" value="PIT90727.1"/>
    <property type="molecule type" value="Genomic_DNA"/>
</dbReference>
<dbReference type="SUPFAM" id="SSF51395">
    <property type="entry name" value="FMN-linked oxidoreductases"/>
    <property type="match status" value="1"/>
</dbReference>
<keyword evidence="7" id="KW-0694">RNA-binding</keyword>
<dbReference type="Pfam" id="PF01207">
    <property type="entry name" value="Dus"/>
    <property type="match status" value="1"/>
</dbReference>
<evidence type="ECO:0000256" key="8">
    <source>
        <dbReference type="ARBA" id="ARBA00023002"/>
    </source>
</evidence>
<dbReference type="InterPro" id="IPR001269">
    <property type="entry name" value="DUS_fam"/>
</dbReference>
<evidence type="ECO:0000313" key="15">
    <source>
        <dbReference type="EMBL" id="PIT90727.1"/>
    </source>
</evidence>
<dbReference type="Gene3D" id="3.20.20.70">
    <property type="entry name" value="Aldolase class I"/>
    <property type="match status" value="1"/>
</dbReference>
<keyword evidence="6" id="KW-0521">NADP</keyword>
<protein>
    <recommendedName>
        <fullName evidence="11">tRNA-dihydrouridine synthase</fullName>
        <ecNumber evidence="11">1.3.1.-</ecNumber>
    </recommendedName>
</protein>
<evidence type="ECO:0000256" key="2">
    <source>
        <dbReference type="ARBA" id="ARBA00022555"/>
    </source>
</evidence>
<dbReference type="PIRSF" id="PIRSF006621">
    <property type="entry name" value="Dus"/>
    <property type="match status" value="1"/>
</dbReference>
<evidence type="ECO:0000256" key="4">
    <source>
        <dbReference type="ARBA" id="ARBA00022643"/>
    </source>
</evidence>
<evidence type="ECO:0000256" key="10">
    <source>
        <dbReference type="ARBA" id="ARBA00048802"/>
    </source>
</evidence>
<keyword evidence="5 11" id="KW-0819">tRNA processing</keyword>
<feature type="domain" description="DUS-like FMN-binding" evidence="14">
    <location>
        <begin position="15"/>
        <end position="320"/>
    </location>
</feature>
<dbReference type="InterPro" id="IPR013785">
    <property type="entry name" value="Aldolase_TIM"/>
</dbReference>
<evidence type="ECO:0000256" key="11">
    <source>
        <dbReference type="PIRNR" id="PIRNR006621"/>
    </source>
</evidence>
<evidence type="ECO:0000256" key="6">
    <source>
        <dbReference type="ARBA" id="ARBA00022857"/>
    </source>
</evidence>
<comment type="catalytic activity">
    <reaction evidence="10">
        <text>a 5,6-dihydrouridine in tRNA + NAD(+) = a uridine in tRNA + NADH + H(+)</text>
        <dbReference type="Rhea" id="RHEA:54452"/>
        <dbReference type="Rhea" id="RHEA-COMP:13339"/>
        <dbReference type="Rhea" id="RHEA-COMP:13887"/>
        <dbReference type="ChEBI" id="CHEBI:15378"/>
        <dbReference type="ChEBI" id="CHEBI:57540"/>
        <dbReference type="ChEBI" id="CHEBI:57945"/>
        <dbReference type="ChEBI" id="CHEBI:65315"/>
        <dbReference type="ChEBI" id="CHEBI:74443"/>
    </reaction>
</comment>
<comment type="similarity">
    <text evidence="11">Belongs to the dus family.</text>
</comment>
<evidence type="ECO:0000256" key="3">
    <source>
        <dbReference type="ARBA" id="ARBA00022630"/>
    </source>
</evidence>
<keyword evidence="4 11" id="KW-0288">FMN</keyword>
<dbReference type="GO" id="GO:0017150">
    <property type="term" value="F:tRNA dihydrouridine synthase activity"/>
    <property type="evidence" value="ECO:0007669"/>
    <property type="project" value="InterPro"/>
</dbReference>
<evidence type="ECO:0000256" key="7">
    <source>
        <dbReference type="ARBA" id="ARBA00022884"/>
    </source>
</evidence>
<evidence type="ECO:0000256" key="5">
    <source>
        <dbReference type="ARBA" id="ARBA00022694"/>
    </source>
</evidence>
<keyword evidence="13" id="KW-0547">Nucleotide-binding</keyword>
<dbReference type="Proteomes" id="UP000230543">
    <property type="component" value="Unassembled WGS sequence"/>
</dbReference>
<gene>
    <name evidence="15" type="ORF">COU22_00660</name>
</gene>
<feature type="binding site" evidence="13">
    <location>
        <position position="177"/>
    </location>
    <ligand>
        <name>FMN</name>
        <dbReference type="ChEBI" id="CHEBI:58210"/>
    </ligand>
</feature>
<dbReference type="PANTHER" id="PTHR45846">
    <property type="entry name" value="TRNA-DIHYDROURIDINE(47) SYNTHASE [NAD(P)(+)]-LIKE"/>
    <property type="match status" value="1"/>
</dbReference>
<evidence type="ECO:0000259" key="14">
    <source>
        <dbReference type="Pfam" id="PF01207"/>
    </source>
</evidence>
<feature type="binding site" evidence="13">
    <location>
        <begin position="208"/>
        <end position="210"/>
    </location>
    <ligand>
        <name>FMN</name>
        <dbReference type="ChEBI" id="CHEBI:58210"/>
    </ligand>
</feature>
<organism evidence="15 16">
    <name type="scientific">Candidatus Komeilibacteria bacterium CG10_big_fil_rev_8_21_14_0_10_41_13</name>
    <dbReference type="NCBI Taxonomy" id="1974476"/>
    <lineage>
        <taxon>Bacteria</taxon>
        <taxon>Candidatus Komeiliibacteriota</taxon>
    </lineage>
</organism>
<sequence length="324" mass="36390">MKNFWQNLPKPIIALCPMCGVTDLPFRLTCKKHGADVVYTEMIMVQALAYKGKKTLKLAEISKKEKPVVLQLGGNDPKLFYKAAKFAAEELKPDGLDINFGCPAKKVAGHGSGVALLRDLNNSYEIIKAVIEATKNTIPVSVKTRTQIKSKDKSKTITSLDFLDKIKDLPVAACMIHGRSFEAPWIEEVDYDFIKQARQHFKGIFLANGGIYEPETAKKVLEITGVDGVGIAHGVYGRPWIFKQIKEYLKKGSYTELTWPEKRKIALEHAKLAFKHKGPHGLLELRKQLLWYVKGLPNATDYRSSLVQLDNLKEIKKALKEIKA</sequence>
<evidence type="ECO:0000313" key="16">
    <source>
        <dbReference type="Proteomes" id="UP000230543"/>
    </source>
</evidence>
<comment type="function">
    <text evidence="1 11">Catalyzes the synthesis of 5,6-dihydrouridine (D), a modified base found in the D-loop of most tRNAs, via the reduction of the C5-C6 double bond in target uridines.</text>
</comment>
<comment type="catalytic activity">
    <reaction evidence="9">
        <text>a 5,6-dihydrouridine in tRNA + NADP(+) = a uridine in tRNA + NADPH + H(+)</text>
        <dbReference type="Rhea" id="RHEA:23624"/>
        <dbReference type="Rhea" id="RHEA-COMP:13339"/>
        <dbReference type="Rhea" id="RHEA-COMP:13887"/>
        <dbReference type="ChEBI" id="CHEBI:15378"/>
        <dbReference type="ChEBI" id="CHEBI:57783"/>
        <dbReference type="ChEBI" id="CHEBI:58349"/>
        <dbReference type="ChEBI" id="CHEBI:65315"/>
        <dbReference type="ChEBI" id="CHEBI:74443"/>
    </reaction>
</comment>
<proteinExistence type="inferred from homology"/>